<proteinExistence type="predicted"/>
<evidence type="ECO:0000313" key="2">
    <source>
        <dbReference type="EMBL" id="SFD27996.1"/>
    </source>
</evidence>
<keyword evidence="1" id="KW-0963">Cytoplasm</keyword>
<protein>
    <submittedName>
        <fullName evidence="2">Uncharacterized protein YlbG, UPF0298 family</fullName>
    </submittedName>
</protein>
<dbReference type="Proteomes" id="UP000199599">
    <property type="component" value="Unassembled WGS sequence"/>
</dbReference>
<dbReference type="Pfam" id="PF09902">
    <property type="entry name" value="DUF2129"/>
    <property type="match status" value="1"/>
</dbReference>
<dbReference type="InterPro" id="IPR016979">
    <property type="entry name" value="DUF2129"/>
</dbReference>
<dbReference type="EMBL" id="FOMN01000001">
    <property type="protein sequence ID" value="SFD27996.1"/>
    <property type="molecule type" value="Genomic_DNA"/>
</dbReference>
<reference evidence="3" key="1">
    <citation type="submission" date="2016-10" db="EMBL/GenBank/DDBJ databases">
        <authorList>
            <person name="Varghese N."/>
            <person name="Submissions S."/>
        </authorList>
    </citation>
    <scope>NUCLEOTIDE SEQUENCE [LARGE SCALE GENOMIC DNA]</scope>
    <source>
        <strain evidence="3">R-53102</strain>
    </source>
</reference>
<sequence>MSVNQDLANTQLTSRQGLIVYLNSISNQYKLRRFGDIVYSSNKLRYCILYVNQNDVEKIITILEAQDFINCIEKTMADNINLDSKHIEQQISEMAKTAGEELEKNKDMEN</sequence>
<dbReference type="STRING" id="1505723.SAMN04487792_0058"/>
<accession>A0A1I1R0W0</accession>
<gene>
    <name evidence="2" type="ORF">SAMN04487792_0058</name>
</gene>
<name>A0A1I1R0W0_9LACO</name>
<dbReference type="AlphaFoldDB" id="A0A1I1R0W0"/>
<organism evidence="2 3">
    <name type="scientific">Lactobacillus bombicola</name>
    <dbReference type="NCBI Taxonomy" id="1505723"/>
    <lineage>
        <taxon>Bacteria</taxon>
        <taxon>Bacillati</taxon>
        <taxon>Bacillota</taxon>
        <taxon>Bacilli</taxon>
        <taxon>Lactobacillales</taxon>
        <taxon>Lactobacillaceae</taxon>
        <taxon>Lactobacillus</taxon>
    </lineage>
</organism>
<evidence type="ECO:0000256" key="1">
    <source>
        <dbReference type="ARBA" id="ARBA00022490"/>
    </source>
</evidence>
<evidence type="ECO:0000313" key="3">
    <source>
        <dbReference type="Proteomes" id="UP000199599"/>
    </source>
</evidence>
<dbReference type="RefSeq" id="WP_090091818.1">
    <property type="nucleotide sequence ID" value="NZ_CBCRVU010000001.1"/>
</dbReference>